<proteinExistence type="inferred from homology"/>
<evidence type="ECO:0000259" key="3">
    <source>
        <dbReference type="SMART" id="SM00903"/>
    </source>
</evidence>
<comment type="caution">
    <text evidence="4">The sequence shown here is derived from an EMBL/GenBank/DDBJ whole genome shotgun (WGS) entry which is preliminary data.</text>
</comment>
<evidence type="ECO:0000313" key="5">
    <source>
        <dbReference type="Proteomes" id="UP001595528"/>
    </source>
</evidence>
<dbReference type="SMART" id="SM00903">
    <property type="entry name" value="Flavin_Reduct"/>
    <property type="match status" value="1"/>
</dbReference>
<dbReference type="Pfam" id="PF01613">
    <property type="entry name" value="Flavin_Reduct"/>
    <property type="match status" value="1"/>
</dbReference>
<keyword evidence="2 4" id="KW-0560">Oxidoreductase</keyword>
<dbReference type="PANTHER" id="PTHR30466">
    <property type="entry name" value="FLAVIN REDUCTASE"/>
    <property type="match status" value="1"/>
</dbReference>
<feature type="domain" description="Flavin reductase like" evidence="3">
    <location>
        <begin position="14"/>
        <end position="160"/>
    </location>
</feature>
<evidence type="ECO:0000256" key="2">
    <source>
        <dbReference type="ARBA" id="ARBA00023002"/>
    </source>
</evidence>
<accession>A0ABV7L3Z1</accession>
<dbReference type="RefSeq" id="WP_379903443.1">
    <property type="nucleotide sequence ID" value="NZ_JBHRTR010000031.1"/>
</dbReference>
<protein>
    <submittedName>
        <fullName evidence="4">Flavin reductase family protein</fullName>
        <ecNumber evidence="4">1.5.1.-</ecNumber>
    </submittedName>
</protein>
<name>A0ABV7L3Z1_9PROT</name>
<gene>
    <name evidence="4" type="ORF">ACFOGJ_19000</name>
</gene>
<dbReference type="EMBL" id="JBHRTR010000031">
    <property type="protein sequence ID" value="MFC3229343.1"/>
    <property type="molecule type" value="Genomic_DNA"/>
</dbReference>
<dbReference type="GO" id="GO:0016491">
    <property type="term" value="F:oxidoreductase activity"/>
    <property type="evidence" value="ECO:0007669"/>
    <property type="project" value="UniProtKB-KW"/>
</dbReference>
<organism evidence="4 5">
    <name type="scientific">Marinibaculum pumilum</name>
    <dbReference type="NCBI Taxonomy" id="1766165"/>
    <lineage>
        <taxon>Bacteria</taxon>
        <taxon>Pseudomonadati</taxon>
        <taxon>Pseudomonadota</taxon>
        <taxon>Alphaproteobacteria</taxon>
        <taxon>Rhodospirillales</taxon>
        <taxon>Rhodospirillaceae</taxon>
        <taxon>Marinibaculum</taxon>
    </lineage>
</organism>
<dbReference type="InterPro" id="IPR050268">
    <property type="entry name" value="NADH-dep_flavin_reductase"/>
</dbReference>
<comment type="similarity">
    <text evidence="1">Belongs to the non-flavoprotein flavin reductase family.</text>
</comment>
<reference evidence="5" key="1">
    <citation type="journal article" date="2019" name="Int. J. Syst. Evol. Microbiol.">
        <title>The Global Catalogue of Microorganisms (GCM) 10K type strain sequencing project: providing services to taxonomists for standard genome sequencing and annotation.</title>
        <authorList>
            <consortium name="The Broad Institute Genomics Platform"/>
            <consortium name="The Broad Institute Genome Sequencing Center for Infectious Disease"/>
            <person name="Wu L."/>
            <person name="Ma J."/>
        </authorList>
    </citation>
    <scope>NUCLEOTIDE SEQUENCE [LARGE SCALE GENOMIC DNA]</scope>
    <source>
        <strain evidence="5">KCTC 42964</strain>
    </source>
</reference>
<dbReference type="EC" id="1.5.1.-" evidence="4"/>
<dbReference type="Gene3D" id="2.30.110.10">
    <property type="entry name" value="Electron Transport, Fmn-binding Protein, Chain A"/>
    <property type="match status" value="1"/>
</dbReference>
<dbReference type="Proteomes" id="UP001595528">
    <property type="component" value="Unassembled WGS sequence"/>
</dbReference>
<dbReference type="PANTHER" id="PTHR30466:SF11">
    <property type="entry name" value="FLAVIN-DEPENDENT MONOOXYGENASE, REDUCTASE SUBUNIT HSAB"/>
    <property type="match status" value="1"/>
</dbReference>
<keyword evidence="5" id="KW-1185">Reference proteome</keyword>
<evidence type="ECO:0000313" key="4">
    <source>
        <dbReference type="EMBL" id="MFC3229343.1"/>
    </source>
</evidence>
<dbReference type="InterPro" id="IPR012349">
    <property type="entry name" value="Split_barrel_FMN-bd"/>
</dbReference>
<dbReference type="SUPFAM" id="SSF50475">
    <property type="entry name" value="FMN-binding split barrel"/>
    <property type="match status" value="1"/>
</dbReference>
<evidence type="ECO:0000256" key="1">
    <source>
        <dbReference type="ARBA" id="ARBA00008898"/>
    </source>
</evidence>
<dbReference type="InterPro" id="IPR002563">
    <property type="entry name" value="Flavin_Rdtase-like_dom"/>
</dbReference>
<sequence length="164" mass="17057">MGIAVDPDSFRAAMARFPGAVTIVSARSASERLGLTATAVCSVSAEPPSLLACVNRRTGTCAAVADSGLFNVSLLPDPSGPLAMRFAGADGATGEAKFALGNWTEDGRGLPVLRDAPVAFSCEVDQQVEAGSHAIFIGRIVEIRQADGAALLYERSRFHRLAPI</sequence>